<dbReference type="Proteomes" id="UP000030745">
    <property type="component" value="Unassembled WGS sequence"/>
</dbReference>
<reference evidence="2 3" key="1">
    <citation type="journal article" date="2013" name="PLoS Genet.">
        <title>Distinctive expansion of potential virulence genes in the genome of the oomycete fish pathogen Saprolegnia parasitica.</title>
        <authorList>
            <person name="Jiang R.H."/>
            <person name="de Bruijn I."/>
            <person name="Haas B.J."/>
            <person name="Belmonte R."/>
            <person name="Lobach L."/>
            <person name="Christie J."/>
            <person name="van den Ackerveken G."/>
            <person name="Bottin A."/>
            <person name="Bulone V."/>
            <person name="Diaz-Moreno S.M."/>
            <person name="Dumas B."/>
            <person name="Fan L."/>
            <person name="Gaulin E."/>
            <person name="Govers F."/>
            <person name="Grenville-Briggs L.J."/>
            <person name="Horner N.R."/>
            <person name="Levin J.Z."/>
            <person name="Mammella M."/>
            <person name="Meijer H.J."/>
            <person name="Morris P."/>
            <person name="Nusbaum C."/>
            <person name="Oome S."/>
            <person name="Phillips A.J."/>
            <person name="van Rooyen D."/>
            <person name="Rzeszutek E."/>
            <person name="Saraiva M."/>
            <person name="Secombes C.J."/>
            <person name="Seidl M.F."/>
            <person name="Snel B."/>
            <person name="Stassen J.H."/>
            <person name="Sykes S."/>
            <person name="Tripathy S."/>
            <person name="van den Berg H."/>
            <person name="Vega-Arreguin J.C."/>
            <person name="Wawra S."/>
            <person name="Young S.K."/>
            <person name="Zeng Q."/>
            <person name="Dieguez-Uribeondo J."/>
            <person name="Russ C."/>
            <person name="Tyler B.M."/>
            <person name="van West P."/>
        </authorList>
    </citation>
    <scope>NUCLEOTIDE SEQUENCE [LARGE SCALE GENOMIC DNA]</scope>
    <source>
        <strain evidence="2 3">CBS 223.65</strain>
    </source>
</reference>
<dbReference type="KEGG" id="spar:SPRG_18718"/>
<dbReference type="AlphaFoldDB" id="A0A067BLZ1"/>
<evidence type="ECO:0000256" key="1">
    <source>
        <dbReference type="SAM" id="SignalP"/>
    </source>
</evidence>
<sequence length="113" mass="11596">MRVRRTTGVLALVAAVSVHAHAPSMALPPEVAAHCAAPSSAAMAESVLLQTCTTARESGPTSMRALVRAYVPVEAIIDGLDALFAMPELSTDVDVGEVAHALSDAVVASWAAF</sequence>
<feature type="signal peptide" evidence="1">
    <location>
        <begin position="1"/>
        <end position="26"/>
    </location>
</feature>
<dbReference type="OrthoDB" id="10009287at2759"/>
<dbReference type="VEuPathDB" id="FungiDB:SPRG_18718"/>
<dbReference type="EMBL" id="KK584597">
    <property type="protein sequence ID" value="KDO15742.1"/>
    <property type="molecule type" value="Genomic_DNA"/>
</dbReference>
<dbReference type="GeneID" id="24140240"/>
<gene>
    <name evidence="2" type="ORF">SPRG_18718</name>
</gene>
<name>A0A067BLZ1_SAPPC</name>
<organism evidence="2 3">
    <name type="scientific">Saprolegnia parasitica (strain CBS 223.65)</name>
    <dbReference type="NCBI Taxonomy" id="695850"/>
    <lineage>
        <taxon>Eukaryota</taxon>
        <taxon>Sar</taxon>
        <taxon>Stramenopiles</taxon>
        <taxon>Oomycota</taxon>
        <taxon>Saprolegniomycetes</taxon>
        <taxon>Saprolegniales</taxon>
        <taxon>Saprolegniaceae</taxon>
        <taxon>Saprolegnia</taxon>
    </lineage>
</organism>
<evidence type="ECO:0000313" key="2">
    <source>
        <dbReference type="EMBL" id="KDO15742.1"/>
    </source>
</evidence>
<accession>A0A067BLZ1</accession>
<protein>
    <submittedName>
        <fullName evidence="2">Uncharacterized protein</fullName>
    </submittedName>
</protein>
<keyword evidence="1" id="KW-0732">Signal</keyword>
<keyword evidence="3" id="KW-1185">Reference proteome</keyword>
<proteinExistence type="predicted"/>
<feature type="chain" id="PRO_5001633472" evidence="1">
    <location>
        <begin position="27"/>
        <end position="113"/>
    </location>
</feature>
<feature type="non-terminal residue" evidence="2">
    <location>
        <position position="113"/>
    </location>
</feature>
<dbReference type="RefSeq" id="XP_012213551.1">
    <property type="nucleotide sequence ID" value="XM_012358161.1"/>
</dbReference>
<evidence type="ECO:0000313" key="3">
    <source>
        <dbReference type="Proteomes" id="UP000030745"/>
    </source>
</evidence>